<sequence length="392" mass="44131">MPRFHQWRKGFPGLMWSICRRESRLKLFTQWNDAGFDAPQLLKNAAYRKQIVMEQDYPLLMEFWDMIHAARPAAAIFRLKTDEGRRPLMLQGWPEPEQDIYSGFLKEAFLPGGYESECYKAQLRMRVGDADYPVFTVDSKSRRLADANDAARALFIGEDQTGRQLTLEDVVPEEQRAQFFRAAGKAVEHDAWAGKLLLGNGERGLFSAHARLTLWGGQDLQVVRAALISVDPRLQPVADDGLAALQPGELRPALEDLYATCGPEVDGLMLSHIQMNSGRVAVYGVGKVFESLEWGMQHAYEGTIAQDVERFGLHSLMVEDTLDSVKSIDWALFAPQGVRSYFAKPFYSEHGLRAVLILTSRKANAFDASAETAYADVVRAFGALARRWREKP</sequence>
<organism evidence="1 2">
    <name type="scientific">Desulfovibrio legallii</name>
    <dbReference type="NCBI Taxonomy" id="571438"/>
    <lineage>
        <taxon>Bacteria</taxon>
        <taxon>Pseudomonadati</taxon>
        <taxon>Thermodesulfobacteriota</taxon>
        <taxon>Desulfovibrionia</taxon>
        <taxon>Desulfovibrionales</taxon>
        <taxon>Desulfovibrionaceae</taxon>
        <taxon>Desulfovibrio</taxon>
    </lineage>
</organism>
<dbReference type="EMBL" id="SIXC01000007">
    <property type="protein sequence ID" value="TBH79645.1"/>
    <property type="molecule type" value="Genomic_DNA"/>
</dbReference>
<gene>
    <name evidence="1" type="ORF">EB812_06965</name>
</gene>
<keyword evidence="2" id="KW-1185">Reference proteome</keyword>
<evidence type="ECO:0000313" key="2">
    <source>
        <dbReference type="Proteomes" id="UP000292919"/>
    </source>
</evidence>
<comment type="caution">
    <text evidence="1">The sequence shown here is derived from an EMBL/GenBank/DDBJ whole genome shotgun (WGS) entry which is preliminary data.</text>
</comment>
<accession>A0A6H3FB53</accession>
<evidence type="ECO:0008006" key="3">
    <source>
        <dbReference type="Google" id="ProtNLM"/>
    </source>
</evidence>
<protein>
    <recommendedName>
        <fullName evidence="3">PAS domain-containing protein</fullName>
    </recommendedName>
</protein>
<name>A0A6H3FB53_9BACT</name>
<dbReference type="AlphaFoldDB" id="A0A6H3FB53"/>
<reference evidence="1 2" key="1">
    <citation type="submission" date="2018-12" db="EMBL/GenBank/DDBJ databases">
        <title>First genome draft of Desulfovibrio legallis sp. nov.</title>
        <authorList>
            <person name="Ben Dhia O."/>
            <person name="Najjari A."/>
            <person name="Ferjani R."/>
            <person name="Fhoula I."/>
            <person name="Fardeau M.-L."/>
            <person name="Boudabbous A."/>
            <person name="Ouzari H.I."/>
        </authorList>
    </citation>
    <scope>NUCLEOTIDE SEQUENCE [LARGE SCALE GENOMIC DNA]</scope>
    <source>
        <strain evidence="1 2">H1T</strain>
    </source>
</reference>
<dbReference type="RefSeq" id="WP_118228819.1">
    <property type="nucleotide sequence ID" value="NZ_JAQDZC010000015.1"/>
</dbReference>
<evidence type="ECO:0000313" key="1">
    <source>
        <dbReference type="EMBL" id="TBH79645.1"/>
    </source>
</evidence>
<dbReference type="Proteomes" id="UP000292919">
    <property type="component" value="Unassembled WGS sequence"/>
</dbReference>
<proteinExistence type="predicted"/>